<dbReference type="SUPFAM" id="SSF49464">
    <property type="entry name" value="Carboxypeptidase regulatory domain-like"/>
    <property type="match status" value="1"/>
</dbReference>
<accession>A0A1X7K664</accession>
<dbReference type="OrthoDB" id="789400at2"/>
<reference evidence="2 3" key="1">
    <citation type="submission" date="2017-04" db="EMBL/GenBank/DDBJ databases">
        <authorList>
            <person name="Afonso C.L."/>
            <person name="Miller P.J."/>
            <person name="Scott M.A."/>
            <person name="Spackman E."/>
            <person name="Goraichik I."/>
            <person name="Dimitrov K.M."/>
            <person name="Suarez D.L."/>
            <person name="Swayne D.E."/>
        </authorList>
    </citation>
    <scope>NUCLEOTIDE SEQUENCE [LARGE SCALE GENOMIC DNA]</scope>
    <source>
        <strain evidence="2 3">DSM 22418</strain>
    </source>
</reference>
<keyword evidence="3" id="KW-1185">Reference proteome</keyword>
<name>A0A1X7K664_9SPHI</name>
<feature type="chain" id="PRO_5012552970" description="CarboxypepD_reg-like domain-containing protein" evidence="1">
    <location>
        <begin position="31"/>
        <end position="254"/>
    </location>
</feature>
<dbReference type="AlphaFoldDB" id="A0A1X7K664"/>
<gene>
    <name evidence="2" type="ORF">SAMN05660862_2596</name>
</gene>
<dbReference type="EMBL" id="FXAU01000004">
    <property type="protein sequence ID" value="SMG36144.1"/>
    <property type="molecule type" value="Genomic_DNA"/>
</dbReference>
<evidence type="ECO:0000313" key="2">
    <source>
        <dbReference type="EMBL" id="SMG36144.1"/>
    </source>
</evidence>
<keyword evidence="1" id="KW-0732">Signal</keyword>
<sequence length="254" mass="28526">MYFKIENKLIKGIVSCLLIILLSHTGSAQTAGMSGIVLEKGGSTRISEVNVTNLRTKKKALTNTFGVFIIEAFAGDSLSFTKTGYGPVKTVLYTQEDILIEMQPGLTIETVVVSRRSREAEMRDMLEDYSKKGVYNGGKNSVGTYLNSPATALYNLFGRDAKNAKRFAKVMDRELEENQVDKVFNKTSVSALTDLTGDDLQSFMDLYRPSFSTVQHWGQYDFMNYVKTSLESWEKNGRPKSLRLPKLEIPVQER</sequence>
<dbReference type="STRING" id="561061.SAMN05660862_2596"/>
<evidence type="ECO:0000256" key="1">
    <source>
        <dbReference type="SAM" id="SignalP"/>
    </source>
</evidence>
<proteinExistence type="predicted"/>
<evidence type="ECO:0000313" key="3">
    <source>
        <dbReference type="Proteomes" id="UP000192980"/>
    </source>
</evidence>
<dbReference type="InterPro" id="IPR008969">
    <property type="entry name" value="CarboxyPept-like_regulatory"/>
</dbReference>
<dbReference type="Proteomes" id="UP000192980">
    <property type="component" value="Unassembled WGS sequence"/>
</dbReference>
<organism evidence="2 3">
    <name type="scientific">Sphingobacterium psychroaquaticum</name>
    <dbReference type="NCBI Taxonomy" id="561061"/>
    <lineage>
        <taxon>Bacteria</taxon>
        <taxon>Pseudomonadati</taxon>
        <taxon>Bacteroidota</taxon>
        <taxon>Sphingobacteriia</taxon>
        <taxon>Sphingobacteriales</taxon>
        <taxon>Sphingobacteriaceae</taxon>
        <taxon>Sphingobacterium</taxon>
    </lineage>
</organism>
<evidence type="ECO:0008006" key="4">
    <source>
        <dbReference type="Google" id="ProtNLM"/>
    </source>
</evidence>
<protein>
    <recommendedName>
        <fullName evidence="4">CarboxypepD_reg-like domain-containing protein</fullName>
    </recommendedName>
</protein>
<feature type="signal peptide" evidence="1">
    <location>
        <begin position="1"/>
        <end position="30"/>
    </location>
</feature>
<dbReference type="RefSeq" id="WP_085473323.1">
    <property type="nucleotide sequence ID" value="NZ_FXAU01000004.1"/>
</dbReference>